<accession>A0A382IX12</accession>
<evidence type="ECO:0000313" key="1">
    <source>
        <dbReference type="EMBL" id="SVC04404.1"/>
    </source>
</evidence>
<sequence length="191" mass="21881">MLEKSEYHDNWKLVSTTPKYDLEGNEKTTTKLYRNLVTGKEYKEVTRGALGSVKLESMTGAELKAKYPKWKDMKFDDNKLYNIETNMSGNVRFTGTITDLTEKDPDKAQEYADNMLMSAVNMGLISQTDAFEMEDWDPDSVIRNLNTLFIQDREKVPDKDPNAGIVRDAATLNKEAKERGEPERFTVGKNY</sequence>
<reference evidence="1" key="1">
    <citation type="submission" date="2018-05" db="EMBL/GenBank/DDBJ databases">
        <authorList>
            <person name="Lanie J.A."/>
            <person name="Ng W.-L."/>
            <person name="Kazmierczak K.M."/>
            <person name="Andrzejewski T.M."/>
            <person name="Davidsen T.M."/>
            <person name="Wayne K.J."/>
            <person name="Tettelin H."/>
            <person name="Glass J.I."/>
            <person name="Rusch D."/>
            <person name="Podicherti R."/>
            <person name="Tsui H.-C.T."/>
            <person name="Winkler M.E."/>
        </authorList>
    </citation>
    <scope>NUCLEOTIDE SEQUENCE</scope>
</reference>
<feature type="non-terminal residue" evidence="1">
    <location>
        <position position="191"/>
    </location>
</feature>
<organism evidence="1">
    <name type="scientific">marine metagenome</name>
    <dbReference type="NCBI Taxonomy" id="408172"/>
    <lineage>
        <taxon>unclassified sequences</taxon>
        <taxon>metagenomes</taxon>
        <taxon>ecological metagenomes</taxon>
    </lineage>
</organism>
<dbReference type="EMBL" id="UINC01070335">
    <property type="protein sequence ID" value="SVC04404.1"/>
    <property type="molecule type" value="Genomic_DNA"/>
</dbReference>
<proteinExistence type="predicted"/>
<name>A0A382IX12_9ZZZZ</name>
<dbReference type="AlphaFoldDB" id="A0A382IX12"/>
<gene>
    <name evidence="1" type="ORF">METZ01_LOCUS257258</name>
</gene>
<protein>
    <submittedName>
        <fullName evidence="1">Uncharacterized protein</fullName>
    </submittedName>
</protein>